<keyword evidence="5" id="KW-0269">Exonuclease</keyword>
<evidence type="ECO:0000256" key="5">
    <source>
        <dbReference type="ARBA" id="ARBA00022839"/>
    </source>
</evidence>
<gene>
    <name evidence="9" type="ORF">LSTR_LSTR001157</name>
</gene>
<dbReference type="SUPFAM" id="SSF53098">
    <property type="entry name" value="Ribonuclease H-like"/>
    <property type="match status" value="1"/>
</dbReference>
<proteinExistence type="inferred from homology"/>
<keyword evidence="6" id="KW-0539">Nucleus</keyword>
<evidence type="ECO:0000256" key="4">
    <source>
        <dbReference type="ARBA" id="ARBA00022801"/>
    </source>
</evidence>
<protein>
    <recommendedName>
        <fullName evidence="8">Exonuclease domain-containing protein</fullName>
    </recommendedName>
</protein>
<dbReference type="OrthoDB" id="3996471at2759"/>
<dbReference type="EMBL" id="QKKF02019844">
    <property type="protein sequence ID" value="RZF39636.1"/>
    <property type="molecule type" value="Genomic_DNA"/>
</dbReference>
<evidence type="ECO:0000313" key="9">
    <source>
        <dbReference type="EMBL" id="RZF39636.1"/>
    </source>
</evidence>
<organism evidence="9 10">
    <name type="scientific">Laodelphax striatellus</name>
    <name type="common">Small brown planthopper</name>
    <name type="synonym">Delphax striatella</name>
    <dbReference type="NCBI Taxonomy" id="195883"/>
    <lineage>
        <taxon>Eukaryota</taxon>
        <taxon>Metazoa</taxon>
        <taxon>Ecdysozoa</taxon>
        <taxon>Arthropoda</taxon>
        <taxon>Hexapoda</taxon>
        <taxon>Insecta</taxon>
        <taxon>Pterygota</taxon>
        <taxon>Neoptera</taxon>
        <taxon>Paraneoptera</taxon>
        <taxon>Hemiptera</taxon>
        <taxon>Auchenorrhyncha</taxon>
        <taxon>Fulgoroidea</taxon>
        <taxon>Delphacidae</taxon>
        <taxon>Criomorphinae</taxon>
        <taxon>Laodelphax</taxon>
    </lineage>
</organism>
<evidence type="ECO:0000259" key="8">
    <source>
        <dbReference type="SMART" id="SM00479"/>
    </source>
</evidence>
<dbReference type="PANTHER" id="PTHR12801:SF82">
    <property type="entry name" value="RNA EXONUCLEASE 5"/>
    <property type="match status" value="1"/>
</dbReference>
<dbReference type="Pfam" id="PF00929">
    <property type="entry name" value="RNase_T"/>
    <property type="match status" value="1"/>
</dbReference>
<feature type="region of interest" description="Disordered" evidence="7">
    <location>
        <begin position="287"/>
        <end position="321"/>
    </location>
</feature>
<dbReference type="AlphaFoldDB" id="A0A482X221"/>
<dbReference type="InterPro" id="IPR012337">
    <property type="entry name" value="RNaseH-like_sf"/>
</dbReference>
<dbReference type="InterPro" id="IPR013520">
    <property type="entry name" value="Ribonucl_H"/>
</dbReference>
<sequence>MSEVSTRQSERMKRKKKKLAALLDLTELNEKDRMKQEKILSQQNMDDSGGTNDSIANESKIKSKKKRDEQEGMGENDDGKEEHGRKRQKTNGESEAVLDSSKMDNENTLEDQTTWSLNYNMSMDEYKKLKKELRDRKNELKVIPRILLNETGNHAAVECKYRIPMFISDIQHFIMYSQLGHHAPVKARWCDIEKFNRISHTVLLIIEGVTVYDLVSNESACPHFADLKLKVEFLSPFNYDGILIEELAAVPLTRSQMAHLENSLHVNGIRNRNMKFRVLRTIFPVGNKGNNKDKHEPEMTGNESEKSNHENAGKPLDSSNNDQFPRTELLLSAWQMVAEGYPIPLRGEMENRYADFVMTKDEYTEVTATSPMWGVDCEMCLTSINKSELTRISIVDENYKTVYDTLVKPPNKITNYLTKFSGIDKKMMENVTKTLEDVQEDLRKLLPSDVILVGQSLNFDLIAMKMMHPYVIDTSIIFNLSGSRSRKTKLAVLSLMFLNEVIQGGRGHDSVEDSATALKLVKLKLENSIDFGDAVLSGPLSIEKPTDKKSSRLDTKQKNDNKRRKEEKVYEEIQFTSLFSYVTKGEGKYASIIAEEPTLSSYRPYIEASSVDGKDVRVDSVPVKSNMAAIEKTCSQAATQSFVVAHLKLNKNETIKDVNSWCGDIYKSLAFNSLFAVMLAGSEDSEAHGAFMFTIKQKPLVFARNSIKAQNQ</sequence>
<comment type="similarity">
    <text evidence="2">Belongs to the REXO1/REXO3 family.</text>
</comment>
<dbReference type="FunFam" id="3.30.420.10:FF:000019">
    <property type="entry name" value="RNA exonuclease NEF-sp"/>
    <property type="match status" value="1"/>
</dbReference>
<comment type="subcellular location">
    <subcellularLocation>
        <location evidence="1">Nucleus</location>
    </subcellularLocation>
</comment>
<dbReference type="PANTHER" id="PTHR12801">
    <property type="entry name" value="RNA EXONUCLEASE REXO1 / RECO3 FAMILY MEMBER-RELATED"/>
    <property type="match status" value="1"/>
</dbReference>
<dbReference type="GO" id="GO:0005634">
    <property type="term" value="C:nucleus"/>
    <property type="evidence" value="ECO:0007669"/>
    <property type="project" value="UniProtKB-SubCell"/>
</dbReference>
<dbReference type="InterPro" id="IPR034922">
    <property type="entry name" value="REX1-like_exo"/>
</dbReference>
<evidence type="ECO:0000256" key="6">
    <source>
        <dbReference type="ARBA" id="ARBA00023242"/>
    </source>
</evidence>
<keyword evidence="4" id="KW-0378">Hydrolase</keyword>
<dbReference type="InterPro" id="IPR047021">
    <property type="entry name" value="REXO1/3/4-like"/>
</dbReference>
<dbReference type="CDD" id="cd06145">
    <property type="entry name" value="REX1_like"/>
    <property type="match status" value="1"/>
</dbReference>
<feature type="compositionally biased region" description="Basic and acidic residues" evidence="7">
    <location>
        <begin position="290"/>
        <end position="312"/>
    </location>
</feature>
<dbReference type="Proteomes" id="UP000291343">
    <property type="component" value="Unassembled WGS sequence"/>
</dbReference>
<evidence type="ECO:0000256" key="7">
    <source>
        <dbReference type="SAM" id="MobiDB-lite"/>
    </source>
</evidence>
<feature type="domain" description="Exonuclease" evidence="8">
    <location>
        <begin position="371"/>
        <end position="530"/>
    </location>
</feature>
<dbReference type="InterPro" id="IPR036397">
    <property type="entry name" value="RNaseH_sf"/>
</dbReference>
<accession>A0A482X221</accession>
<feature type="region of interest" description="Disordered" evidence="7">
    <location>
        <begin position="545"/>
        <end position="566"/>
    </location>
</feature>
<feature type="compositionally biased region" description="Basic and acidic residues" evidence="7">
    <location>
        <begin position="28"/>
        <end position="38"/>
    </location>
</feature>
<evidence type="ECO:0000313" key="10">
    <source>
        <dbReference type="Proteomes" id="UP000291343"/>
    </source>
</evidence>
<evidence type="ECO:0000256" key="3">
    <source>
        <dbReference type="ARBA" id="ARBA00022722"/>
    </source>
</evidence>
<dbReference type="InParanoid" id="A0A482X221"/>
<dbReference type="FunCoup" id="A0A482X221">
    <property type="interactions" value="547"/>
</dbReference>
<reference evidence="9 10" key="1">
    <citation type="journal article" date="2017" name="Gigascience">
        <title>Genome sequence of the small brown planthopper, Laodelphax striatellus.</title>
        <authorList>
            <person name="Zhu J."/>
            <person name="Jiang F."/>
            <person name="Wang X."/>
            <person name="Yang P."/>
            <person name="Bao Y."/>
            <person name="Zhao W."/>
            <person name="Wang W."/>
            <person name="Lu H."/>
            <person name="Wang Q."/>
            <person name="Cui N."/>
            <person name="Li J."/>
            <person name="Chen X."/>
            <person name="Luo L."/>
            <person name="Yu J."/>
            <person name="Kang L."/>
            <person name="Cui F."/>
        </authorList>
    </citation>
    <scope>NUCLEOTIDE SEQUENCE [LARGE SCALE GENOMIC DNA]</scope>
    <source>
        <strain evidence="9">Lst14</strain>
    </source>
</reference>
<dbReference type="STRING" id="195883.A0A482X221"/>
<dbReference type="SMART" id="SM00479">
    <property type="entry name" value="EXOIII"/>
    <property type="match status" value="1"/>
</dbReference>
<name>A0A482X221_LAOST</name>
<evidence type="ECO:0000256" key="1">
    <source>
        <dbReference type="ARBA" id="ARBA00004123"/>
    </source>
</evidence>
<evidence type="ECO:0000256" key="2">
    <source>
        <dbReference type="ARBA" id="ARBA00006357"/>
    </source>
</evidence>
<dbReference type="SMR" id="A0A482X221"/>
<dbReference type="Gene3D" id="3.30.420.10">
    <property type="entry name" value="Ribonuclease H-like superfamily/Ribonuclease H"/>
    <property type="match status" value="1"/>
</dbReference>
<keyword evidence="10" id="KW-1185">Reference proteome</keyword>
<dbReference type="GO" id="GO:0004527">
    <property type="term" value="F:exonuclease activity"/>
    <property type="evidence" value="ECO:0007669"/>
    <property type="project" value="UniProtKB-KW"/>
</dbReference>
<comment type="caution">
    <text evidence="9">The sequence shown here is derived from an EMBL/GenBank/DDBJ whole genome shotgun (WGS) entry which is preliminary data.</text>
</comment>
<keyword evidence="3" id="KW-0540">Nuclease</keyword>
<dbReference type="GO" id="GO:0003676">
    <property type="term" value="F:nucleic acid binding"/>
    <property type="evidence" value="ECO:0007669"/>
    <property type="project" value="InterPro"/>
</dbReference>
<feature type="region of interest" description="Disordered" evidence="7">
    <location>
        <begin position="1"/>
        <end position="109"/>
    </location>
</feature>
<feature type="compositionally biased region" description="Polar residues" evidence="7">
    <location>
        <begin position="39"/>
        <end position="57"/>
    </location>
</feature>